<dbReference type="RefSeq" id="WP_208843583.1">
    <property type="nucleotide sequence ID" value="NZ_CP072133.1"/>
</dbReference>
<keyword evidence="5 6" id="KW-0694">RNA-binding</keyword>
<dbReference type="Gene3D" id="3.30.1370.110">
    <property type="match status" value="1"/>
</dbReference>
<comment type="subunit">
    <text evidence="6">Associates with collided ribosomes, but not with correctly translating polysomes.</text>
</comment>
<protein>
    <recommendedName>
        <fullName evidence="6">Ribosome rescue factor SmrB</fullName>
        <ecNumber evidence="6">3.1.-.-</ecNumber>
    </recommendedName>
</protein>
<dbReference type="InterPro" id="IPR002625">
    <property type="entry name" value="Smr_dom"/>
</dbReference>
<name>A0A975DIW4_9GAMM</name>
<dbReference type="NCBIfam" id="NF003432">
    <property type="entry name" value="PRK04946.1"/>
    <property type="match status" value="1"/>
</dbReference>
<dbReference type="Proteomes" id="UP000664904">
    <property type="component" value="Chromosome"/>
</dbReference>
<proteinExistence type="inferred from homology"/>
<gene>
    <name evidence="6 8" type="primary">smrB</name>
    <name evidence="8" type="ORF">J5O05_03310</name>
</gene>
<evidence type="ECO:0000256" key="4">
    <source>
        <dbReference type="ARBA" id="ARBA00022801"/>
    </source>
</evidence>
<dbReference type="PANTHER" id="PTHR35562:SF1">
    <property type="entry name" value="UPF0115 PROTEIN YFCN"/>
    <property type="match status" value="1"/>
</dbReference>
<dbReference type="AlphaFoldDB" id="A0A975DIW4"/>
<evidence type="ECO:0000256" key="3">
    <source>
        <dbReference type="ARBA" id="ARBA00022759"/>
    </source>
</evidence>
<dbReference type="GO" id="GO:0072344">
    <property type="term" value="P:rescue of stalled ribosome"/>
    <property type="evidence" value="ECO:0007669"/>
    <property type="project" value="UniProtKB-UniRule"/>
</dbReference>
<dbReference type="Pfam" id="PF01713">
    <property type="entry name" value="Smr"/>
    <property type="match status" value="1"/>
</dbReference>
<dbReference type="InterPro" id="IPR022990">
    <property type="entry name" value="SmrB-like"/>
</dbReference>
<keyword evidence="1 6" id="KW-0540">Nuclease</keyword>
<dbReference type="EMBL" id="CP072133">
    <property type="protein sequence ID" value="QTH71960.1"/>
    <property type="molecule type" value="Genomic_DNA"/>
</dbReference>
<evidence type="ECO:0000256" key="5">
    <source>
        <dbReference type="ARBA" id="ARBA00022884"/>
    </source>
</evidence>
<dbReference type="PROSITE" id="PS50828">
    <property type="entry name" value="SMR"/>
    <property type="match status" value="1"/>
</dbReference>
<dbReference type="PANTHER" id="PTHR35562">
    <property type="entry name" value="DNA ENDONUCLEASE SMRA-RELATED"/>
    <property type="match status" value="1"/>
</dbReference>
<sequence>MNEKDLSPEFEDEFSLFRDAVDGVKKIKQDTVQFKRNAVRFQGNVVEEQERQHAAEFYFSDDYIPDIDTNATINFVREGADRYLAKQLRRGDIAPELILDLHGLNKESAKRELAALIHACKRHHYYCACIVHGIGERVLKHKVPQYLVQHPDVLAMHQAPLEYGGRGAVLILIDLPEQPPFR</sequence>
<dbReference type="SUPFAM" id="SSF160443">
    <property type="entry name" value="SMR domain-like"/>
    <property type="match status" value="1"/>
</dbReference>
<dbReference type="InterPro" id="IPR036063">
    <property type="entry name" value="Smr_dom_sf"/>
</dbReference>
<evidence type="ECO:0000313" key="8">
    <source>
        <dbReference type="EMBL" id="QTH71960.1"/>
    </source>
</evidence>
<dbReference type="SMART" id="SM00463">
    <property type="entry name" value="SMR"/>
    <property type="match status" value="1"/>
</dbReference>
<keyword evidence="9" id="KW-1185">Reference proteome</keyword>
<feature type="domain" description="Smr" evidence="7">
    <location>
        <begin position="99"/>
        <end position="174"/>
    </location>
</feature>
<comment type="similarity">
    <text evidence="6">Belongs to the SmrB family.</text>
</comment>
<evidence type="ECO:0000256" key="1">
    <source>
        <dbReference type="ARBA" id="ARBA00022722"/>
    </source>
</evidence>
<keyword evidence="3 6" id="KW-0255">Endonuclease</keyword>
<evidence type="ECO:0000313" key="9">
    <source>
        <dbReference type="Proteomes" id="UP000664904"/>
    </source>
</evidence>
<evidence type="ECO:0000259" key="7">
    <source>
        <dbReference type="PROSITE" id="PS50828"/>
    </source>
</evidence>
<comment type="function">
    <text evidence="6">Acts as a ribosome collision sensor. Detects stalled/collided disomes (pairs of ribosomes where the leading ribosome is stalled and a second ribosome has collided with it) and endonucleolytically cleaves mRNA at the 5' boundary of the stalled ribosome. Stalled/collided disomes form a new interface (primarily via the 30S subunits) that binds SmrB. Cleaved mRNA becomes available for tmRNA ligation, leading to ribosomal subunit dissociation and rescue of stalled ribosomes.</text>
</comment>
<accession>A0A975DIW4</accession>
<dbReference type="KEGG" id="pxi:J5O05_03310"/>
<evidence type="ECO:0000256" key="2">
    <source>
        <dbReference type="ARBA" id="ARBA00022730"/>
    </source>
</evidence>
<evidence type="ECO:0000256" key="6">
    <source>
        <dbReference type="HAMAP-Rule" id="MF_01042"/>
    </source>
</evidence>
<dbReference type="GO" id="GO:0004521">
    <property type="term" value="F:RNA endonuclease activity"/>
    <property type="evidence" value="ECO:0007669"/>
    <property type="project" value="UniProtKB-UniRule"/>
</dbReference>
<dbReference type="EC" id="3.1.-.-" evidence="6"/>
<keyword evidence="4 6" id="KW-0378">Hydrolase</keyword>
<dbReference type="GO" id="GO:0016787">
    <property type="term" value="F:hydrolase activity"/>
    <property type="evidence" value="ECO:0007669"/>
    <property type="project" value="UniProtKB-KW"/>
</dbReference>
<dbReference type="GO" id="GO:0019843">
    <property type="term" value="F:rRNA binding"/>
    <property type="evidence" value="ECO:0007669"/>
    <property type="project" value="UniProtKB-UniRule"/>
</dbReference>
<organism evidence="8 9">
    <name type="scientific">Pseudoalteromonas xiamenensis</name>
    <dbReference type="NCBI Taxonomy" id="882626"/>
    <lineage>
        <taxon>Bacteria</taxon>
        <taxon>Pseudomonadati</taxon>
        <taxon>Pseudomonadota</taxon>
        <taxon>Gammaproteobacteria</taxon>
        <taxon>Alteromonadales</taxon>
        <taxon>Pseudoalteromonadaceae</taxon>
        <taxon>Pseudoalteromonas</taxon>
    </lineage>
</organism>
<reference evidence="8" key="1">
    <citation type="submission" date="2021-03" db="EMBL/GenBank/DDBJ databases">
        <title>Complete Genome of Pseudoalteromonas xiamenensis STKMTI.2, a new potential marine bacterium producing anti-Vibrio compounds.</title>
        <authorList>
            <person name="Handayani D.P."/>
            <person name="Isnansetyo A."/>
            <person name="Istiqomah I."/>
            <person name="Jumina J."/>
        </authorList>
    </citation>
    <scope>NUCLEOTIDE SEQUENCE</scope>
    <source>
        <strain evidence="8">STKMTI.2</strain>
    </source>
</reference>
<dbReference type="HAMAP" id="MF_01042">
    <property type="entry name" value="SmrB"/>
    <property type="match status" value="1"/>
</dbReference>
<keyword evidence="2 6" id="KW-0699">rRNA-binding</keyword>